<dbReference type="OrthoDB" id="7066409at2"/>
<name>A0A2S0MJ46_9BURK</name>
<protein>
    <recommendedName>
        <fullName evidence="4">DUF5666 domain-containing protein</fullName>
    </recommendedName>
</protein>
<dbReference type="Proteomes" id="UP000239709">
    <property type="component" value="Chromosome"/>
</dbReference>
<sequence>MRNPFKELQELFAGGAVLVGTVTAYSGGMATLTMHGGGQMRARGEATVGAQVYVQDGVIQGPAPELPVDSASL</sequence>
<accession>A0A2S0MJ46</accession>
<feature type="transmembrane region" description="Helical" evidence="1">
    <location>
        <begin position="12"/>
        <end position="33"/>
    </location>
</feature>
<proteinExistence type="predicted"/>
<keyword evidence="1" id="KW-0472">Membrane</keyword>
<organism evidence="2 3">
    <name type="scientific">Ottowia oryzae</name>
    <dbReference type="NCBI Taxonomy" id="2109914"/>
    <lineage>
        <taxon>Bacteria</taxon>
        <taxon>Pseudomonadati</taxon>
        <taxon>Pseudomonadota</taxon>
        <taxon>Betaproteobacteria</taxon>
        <taxon>Burkholderiales</taxon>
        <taxon>Comamonadaceae</taxon>
        <taxon>Ottowia</taxon>
    </lineage>
</organism>
<evidence type="ECO:0008006" key="4">
    <source>
        <dbReference type="Google" id="ProtNLM"/>
    </source>
</evidence>
<evidence type="ECO:0000256" key="1">
    <source>
        <dbReference type="SAM" id="Phobius"/>
    </source>
</evidence>
<dbReference type="KEGG" id="otk:C6570_01380"/>
<reference evidence="2 3" key="1">
    <citation type="submission" date="2018-03" db="EMBL/GenBank/DDBJ databases">
        <title>Genome sequencing of Ottowia sp.</title>
        <authorList>
            <person name="Kim S.-J."/>
            <person name="Heo J."/>
            <person name="Kwon S.-W."/>
        </authorList>
    </citation>
    <scope>NUCLEOTIDE SEQUENCE [LARGE SCALE GENOMIC DNA]</scope>
    <source>
        <strain evidence="2 3">KADR8-3</strain>
    </source>
</reference>
<evidence type="ECO:0000313" key="2">
    <source>
        <dbReference type="EMBL" id="AVO35909.1"/>
    </source>
</evidence>
<gene>
    <name evidence="2" type="ORF">C6570_01380</name>
</gene>
<keyword evidence="1" id="KW-1133">Transmembrane helix</keyword>
<keyword evidence="3" id="KW-1185">Reference proteome</keyword>
<dbReference type="EMBL" id="CP027666">
    <property type="protein sequence ID" value="AVO35909.1"/>
    <property type="molecule type" value="Genomic_DNA"/>
</dbReference>
<evidence type="ECO:0000313" key="3">
    <source>
        <dbReference type="Proteomes" id="UP000239709"/>
    </source>
</evidence>
<dbReference type="AlphaFoldDB" id="A0A2S0MJ46"/>
<keyword evidence="1" id="KW-0812">Transmembrane</keyword>